<gene>
    <name evidence="1" type="ORF">ANN_26375</name>
</gene>
<protein>
    <submittedName>
        <fullName evidence="1">Uncharacterized protein</fullName>
    </submittedName>
</protein>
<dbReference type="EMBL" id="JAJSOF020000039">
    <property type="protein sequence ID" value="KAJ4426577.1"/>
    <property type="molecule type" value="Genomic_DNA"/>
</dbReference>
<name>A0ABQ8RY54_PERAM</name>
<proteinExistence type="predicted"/>
<keyword evidence="2" id="KW-1185">Reference proteome</keyword>
<sequence>MAGLCEGGNEPPGSLKARASARFRAQESLSALQRKGERQTKEVVYAAWSSYIQGWPALIQWIKGRELIKTVSMRQLENKYLKQSRAVASLSKASRLGLALRNARWFESSWGKTFSHEISASGWDRCPPNIVMHLGSYDR</sequence>
<evidence type="ECO:0000313" key="2">
    <source>
        <dbReference type="Proteomes" id="UP001148838"/>
    </source>
</evidence>
<evidence type="ECO:0000313" key="1">
    <source>
        <dbReference type="EMBL" id="KAJ4426577.1"/>
    </source>
</evidence>
<comment type="caution">
    <text evidence="1">The sequence shown here is derived from an EMBL/GenBank/DDBJ whole genome shotgun (WGS) entry which is preliminary data.</text>
</comment>
<organism evidence="1 2">
    <name type="scientific">Periplaneta americana</name>
    <name type="common">American cockroach</name>
    <name type="synonym">Blatta americana</name>
    <dbReference type="NCBI Taxonomy" id="6978"/>
    <lineage>
        <taxon>Eukaryota</taxon>
        <taxon>Metazoa</taxon>
        <taxon>Ecdysozoa</taxon>
        <taxon>Arthropoda</taxon>
        <taxon>Hexapoda</taxon>
        <taxon>Insecta</taxon>
        <taxon>Pterygota</taxon>
        <taxon>Neoptera</taxon>
        <taxon>Polyneoptera</taxon>
        <taxon>Dictyoptera</taxon>
        <taxon>Blattodea</taxon>
        <taxon>Blattoidea</taxon>
        <taxon>Blattidae</taxon>
        <taxon>Blattinae</taxon>
        <taxon>Periplaneta</taxon>
    </lineage>
</organism>
<dbReference type="Proteomes" id="UP001148838">
    <property type="component" value="Unassembled WGS sequence"/>
</dbReference>
<accession>A0ABQ8RY54</accession>
<reference evidence="1 2" key="1">
    <citation type="journal article" date="2022" name="Allergy">
        <title>Genome assembly and annotation of Periplaneta americana reveal a comprehensive cockroach allergen profile.</title>
        <authorList>
            <person name="Wang L."/>
            <person name="Xiong Q."/>
            <person name="Saelim N."/>
            <person name="Wang L."/>
            <person name="Nong W."/>
            <person name="Wan A.T."/>
            <person name="Shi M."/>
            <person name="Liu X."/>
            <person name="Cao Q."/>
            <person name="Hui J.H.L."/>
            <person name="Sookrung N."/>
            <person name="Leung T.F."/>
            <person name="Tungtrongchitr A."/>
            <person name="Tsui S.K.W."/>
        </authorList>
    </citation>
    <scope>NUCLEOTIDE SEQUENCE [LARGE SCALE GENOMIC DNA]</scope>
    <source>
        <strain evidence="1">PWHHKU_190912</strain>
    </source>
</reference>